<dbReference type="PROSITE" id="PS51755">
    <property type="entry name" value="OMPR_PHOB"/>
    <property type="match status" value="1"/>
</dbReference>
<dbReference type="Pfam" id="PF00486">
    <property type="entry name" value="Trans_reg_C"/>
    <property type="match status" value="1"/>
</dbReference>
<reference evidence="6 7" key="1">
    <citation type="submission" date="2013-02" db="EMBL/GenBank/DDBJ databases">
        <title>The Genome Sequence of Enterococcus pallens BAA-351.</title>
        <authorList>
            <consortium name="The Broad Institute Genome Sequencing Platform"/>
            <consortium name="The Broad Institute Genome Sequencing Center for Infectious Disease"/>
            <person name="Earl A.M."/>
            <person name="Gilmore M.S."/>
            <person name="Lebreton F."/>
            <person name="Walker B."/>
            <person name="Young S.K."/>
            <person name="Zeng Q."/>
            <person name="Gargeya S."/>
            <person name="Fitzgerald M."/>
            <person name="Haas B."/>
            <person name="Abouelleil A."/>
            <person name="Alvarado L."/>
            <person name="Arachchi H.M."/>
            <person name="Berlin A.M."/>
            <person name="Chapman S.B."/>
            <person name="Dewar J."/>
            <person name="Goldberg J."/>
            <person name="Griggs A."/>
            <person name="Gujja S."/>
            <person name="Hansen M."/>
            <person name="Howarth C."/>
            <person name="Imamovic A."/>
            <person name="Larimer J."/>
            <person name="McCowan C."/>
            <person name="Murphy C."/>
            <person name="Neiman D."/>
            <person name="Pearson M."/>
            <person name="Priest M."/>
            <person name="Roberts A."/>
            <person name="Saif S."/>
            <person name="Shea T."/>
            <person name="Sisk P."/>
            <person name="Sykes S."/>
            <person name="Wortman J."/>
            <person name="Nusbaum C."/>
            <person name="Birren B."/>
        </authorList>
    </citation>
    <scope>NUCLEOTIDE SEQUENCE [LARGE SCALE GENOMIC DNA]</scope>
    <source>
        <strain evidence="6 7">ATCC BAA-351</strain>
    </source>
</reference>
<protein>
    <recommendedName>
        <fullName evidence="5">OmpR/PhoB-type domain-containing protein</fullName>
    </recommendedName>
</protein>
<evidence type="ECO:0000256" key="2">
    <source>
        <dbReference type="ARBA" id="ARBA00023125"/>
    </source>
</evidence>
<dbReference type="STRING" id="160454.RV10_GL004898"/>
<dbReference type="AlphaFoldDB" id="R2Q6C0"/>
<keyword evidence="2 4" id="KW-0238">DNA-binding</keyword>
<keyword evidence="3" id="KW-0804">Transcription</keyword>
<dbReference type="InterPro" id="IPR016032">
    <property type="entry name" value="Sig_transdc_resp-reg_C-effctor"/>
</dbReference>
<comment type="caution">
    <text evidence="6">The sequence shown here is derived from an EMBL/GenBank/DDBJ whole genome shotgun (WGS) entry which is preliminary data.</text>
</comment>
<dbReference type="SMART" id="SM00862">
    <property type="entry name" value="Trans_reg_C"/>
    <property type="match status" value="1"/>
</dbReference>
<evidence type="ECO:0000256" key="4">
    <source>
        <dbReference type="PROSITE-ProRule" id="PRU01091"/>
    </source>
</evidence>
<sequence>MQPILILTKNLLVEKQIQEQLQQLNYEVWCSFQLLKQVKKDPQVIDQFQVIIFSETVTNKEITDILSQLTSKKAILFRKFSVAPTLEEQEQLREIGVTEWLTEDISIDVLRECLAEKLDQLQQEEELNVHSLRETTLLTNQIFENFLNTLTKKEKQVFLYLQEAHADIVSREALCEYLWHEPLSHSRMSQLSVLVKNIKQKLKDVGFSDDLLRTIWGKGYCLMPEFFTLIWTQEE</sequence>
<dbReference type="GO" id="GO:0000160">
    <property type="term" value="P:phosphorelay signal transduction system"/>
    <property type="evidence" value="ECO:0007669"/>
    <property type="project" value="InterPro"/>
</dbReference>
<dbReference type="GO" id="GO:0006355">
    <property type="term" value="P:regulation of DNA-templated transcription"/>
    <property type="evidence" value="ECO:0007669"/>
    <property type="project" value="InterPro"/>
</dbReference>
<gene>
    <name evidence="6" type="ORF">UAU_02941</name>
</gene>
<dbReference type="OrthoDB" id="2191463at2"/>
<dbReference type="InterPro" id="IPR036388">
    <property type="entry name" value="WH-like_DNA-bd_sf"/>
</dbReference>
<dbReference type="eggNOG" id="COG0745">
    <property type="taxonomic scope" value="Bacteria"/>
</dbReference>
<organism evidence="6 7">
    <name type="scientific">Enterococcus pallens ATCC BAA-351</name>
    <dbReference type="NCBI Taxonomy" id="1158607"/>
    <lineage>
        <taxon>Bacteria</taxon>
        <taxon>Bacillati</taxon>
        <taxon>Bacillota</taxon>
        <taxon>Bacilli</taxon>
        <taxon>Lactobacillales</taxon>
        <taxon>Enterococcaceae</taxon>
        <taxon>Enterococcus</taxon>
    </lineage>
</organism>
<dbReference type="HOGENOM" id="CLU_088180_0_0_9"/>
<dbReference type="RefSeq" id="WP_010757923.1">
    <property type="nucleotide sequence ID" value="NZ_ASWD01000001.1"/>
</dbReference>
<evidence type="ECO:0000313" key="6">
    <source>
        <dbReference type="EMBL" id="EOH92042.1"/>
    </source>
</evidence>
<feature type="DNA-binding region" description="OmpR/PhoB-type" evidence="4">
    <location>
        <begin position="118"/>
        <end position="224"/>
    </location>
</feature>
<dbReference type="Proteomes" id="UP000013782">
    <property type="component" value="Unassembled WGS sequence"/>
</dbReference>
<dbReference type="InterPro" id="IPR001867">
    <property type="entry name" value="OmpR/PhoB-type_DNA-bd"/>
</dbReference>
<evidence type="ECO:0000313" key="7">
    <source>
        <dbReference type="Proteomes" id="UP000013782"/>
    </source>
</evidence>
<dbReference type="Gene3D" id="1.10.10.10">
    <property type="entry name" value="Winged helix-like DNA-binding domain superfamily/Winged helix DNA-binding domain"/>
    <property type="match status" value="1"/>
</dbReference>
<accession>R2Q6C0</accession>
<dbReference type="GO" id="GO:0003677">
    <property type="term" value="F:DNA binding"/>
    <property type="evidence" value="ECO:0007669"/>
    <property type="project" value="UniProtKB-UniRule"/>
</dbReference>
<dbReference type="SUPFAM" id="SSF46894">
    <property type="entry name" value="C-terminal effector domain of the bipartite response regulators"/>
    <property type="match status" value="1"/>
</dbReference>
<evidence type="ECO:0000256" key="3">
    <source>
        <dbReference type="ARBA" id="ARBA00023163"/>
    </source>
</evidence>
<dbReference type="EMBL" id="AJAQ01000031">
    <property type="protein sequence ID" value="EOH92042.1"/>
    <property type="molecule type" value="Genomic_DNA"/>
</dbReference>
<evidence type="ECO:0000256" key="1">
    <source>
        <dbReference type="ARBA" id="ARBA00023015"/>
    </source>
</evidence>
<dbReference type="PATRIC" id="fig|1158607.3.peg.2924"/>
<keyword evidence="1" id="KW-0805">Transcription regulation</keyword>
<proteinExistence type="predicted"/>
<feature type="domain" description="OmpR/PhoB-type" evidence="5">
    <location>
        <begin position="118"/>
        <end position="224"/>
    </location>
</feature>
<name>R2Q6C0_9ENTE</name>
<keyword evidence="7" id="KW-1185">Reference proteome</keyword>
<evidence type="ECO:0000259" key="5">
    <source>
        <dbReference type="PROSITE" id="PS51755"/>
    </source>
</evidence>